<dbReference type="InterPro" id="IPR032861">
    <property type="entry name" value="TAXi_N"/>
</dbReference>
<dbReference type="Proteomes" id="UP001497516">
    <property type="component" value="Chromosome 1"/>
</dbReference>
<evidence type="ECO:0000256" key="3">
    <source>
        <dbReference type="ARBA" id="ARBA00022801"/>
    </source>
</evidence>
<dbReference type="Gene3D" id="2.40.70.10">
    <property type="entry name" value="Acid Proteases"/>
    <property type="match status" value="1"/>
</dbReference>
<dbReference type="PANTHER" id="PTHR47967">
    <property type="entry name" value="OS07G0603500 PROTEIN-RELATED"/>
    <property type="match status" value="1"/>
</dbReference>
<keyword evidence="7" id="KW-1185">Reference proteome</keyword>
<evidence type="ECO:0000313" key="6">
    <source>
        <dbReference type="EMBL" id="CAL1355356.1"/>
    </source>
</evidence>
<feature type="transmembrane region" description="Helical" evidence="4">
    <location>
        <begin position="55"/>
        <end position="74"/>
    </location>
</feature>
<keyword evidence="4" id="KW-0812">Transmembrane</keyword>
<keyword evidence="3" id="KW-0378">Hydrolase</keyword>
<dbReference type="GO" id="GO:0008233">
    <property type="term" value="F:peptidase activity"/>
    <property type="evidence" value="ECO:0007669"/>
    <property type="project" value="UniProtKB-KW"/>
</dbReference>
<comment type="similarity">
    <text evidence="1">Belongs to the peptidase A1 family.</text>
</comment>
<dbReference type="EMBL" id="OZ034813">
    <property type="protein sequence ID" value="CAL1355356.1"/>
    <property type="molecule type" value="Genomic_DNA"/>
</dbReference>
<dbReference type="InterPro" id="IPR051708">
    <property type="entry name" value="Plant_Aspart_Prot_A1"/>
</dbReference>
<keyword evidence="4" id="KW-1133">Transmembrane helix</keyword>
<evidence type="ECO:0000256" key="1">
    <source>
        <dbReference type="ARBA" id="ARBA00007447"/>
    </source>
</evidence>
<dbReference type="GO" id="GO:0006508">
    <property type="term" value="P:proteolysis"/>
    <property type="evidence" value="ECO:0007669"/>
    <property type="project" value="UniProtKB-KW"/>
</dbReference>
<organism evidence="6 7">
    <name type="scientific">Linum trigynum</name>
    <dbReference type="NCBI Taxonomy" id="586398"/>
    <lineage>
        <taxon>Eukaryota</taxon>
        <taxon>Viridiplantae</taxon>
        <taxon>Streptophyta</taxon>
        <taxon>Embryophyta</taxon>
        <taxon>Tracheophyta</taxon>
        <taxon>Spermatophyta</taxon>
        <taxon>Magnoliopsida</taxon>
        <taxon>eudicotyledons</taxon>
        <taxon>Gunneridae</taxon>
        <taxon>Pentapetalae</taxon>
        <taxon>rosids</taxon>
        <taxon>fabids</taxon>
        <taxon>Malpighiales</taxon>
        <taxon>Linaceae</taxon>
        <taxon>Linum</taxon>
    </lineage>
</organism>
<sequence>MYLGFRCRSDQCLYQANYSDVSFNVGDFVTKTLSLGRSGSASKITLGCGHDNECLFVSAGILGFGFGGGMLSLISHIRAS</sequence>
<dbReference type="AlphaFoldDB" id="A0AAV2CHI2"/>
<protein>
    <recommendedName>
        <fullName evidence="5">Xylanase inhibitor N-terminal domain-containing protein</fullName>
    </recommendedName>
</protein>
<proteinExistence type="inferred from homology"/>
<dbReference type="PANTHER" id="PTHR47967:SF60">
    <property type="entry name" value="PROTEIN ASPARTIC PROTEASE IN GUARD CELL 1-LIKE"/>
    <property type="match status" value="1"/>
</dbReference>
<feature type="domain" description="Xylanase inhibitor N-terminal" evidence="5">
    <location>
        <begin position="6"/>
        <end position="78"/>
    </location>
</feature>
<dbReference type="InterPro" id="IPR021109">
    <property type="entry name" value="Peptidase_aspartic_dom_sf"/>
</dbReference>
<evidence type="ECO:0000259" key="5">
    <source>
        <dbReference type="Pfam" id="PF14543"/>
    </source>
</evidence>
<accession>A0AAV2CHI2</accession>
<reference evidence="6 7" key="1">
    <citation type="submission" date="2024-04" db="EMBL/GenBank/DDBJ databases">
        <authorList>
            <person name="Fracassetti M."/>
        </authorList>
    </citation>
    <scope>NUCLEOTIDE SEQUENCE [LARGE SCALE GENOMIC DNA]</scope>
</reference>
<evidence type="ECO:0000256" key="4">
    <source>
        <dbReference type="SAM" id="Phobius"/>
    </source>
</evidence>
<evidence type="ECO:0000256" key="2">
    <source>
        <dbReference type="ARBA" id="ARBA00022670"/>
    </source>
</evidence>
<evidence type="ECO:0000313" key="7">
    <source>
        <dbReference type="Proteomes" id="UP001497516"/>
    </source>
</evidence>
<keyword evidence="2" id="KW-0645">Protease</keyword>
<gene>
    <name evidence="6" type="ORF">LTRI10_LOCUS3123</name>
</gene>
<name>A0AAV2CHI2_9ROSI</name>
<keyword evidence="4" id="KW-0472">Membrane</keyword>
<dbReference type="Pfam" id="PF14543">
    <property type="entry name" value="TAXi_N"/>
    <property type="match status" value="1"/>
</dbReference>
<dbReference type="SUPFAM" id="SSF50630">
    <property type="entry name" value="Acid proteases"/>
    <property type="match status" value="1"/>
</dbReference>